<keyword evidence="2" id="KW-1185">Reference proteome</keyword>
<dbReference type="EMBL" id="JAHRIN010059410">
    <property type="protein sequence ID" value="MEQ2212091.1"/>
    <property type="molecule type" value="Genomic_DNA"/>
</dbReference>
<gene>
    <name evidence="1" type="ORF">XENOCAPTIV_024994</name>
</gene>
<name>A0ABV0RWQ9_9TELE</name>
<protein>
    <submittedName>
        <fullName evidence="1">Uncharacterized protein</fullName>
    </submittedName>
</protein>
<sequence length="103" mass="11413">MVCRLSGRKKCAPVTGIRAALRGLSKLIQKFGRSGLGLESAHQESLHTDQYYYAQTSTTHGLQMLHSSCQGTSEPEKMSEASYLGCREKDLDCCLVVQSQLFR</sequence>
<evidence type="ECO:0000313" key="2">
    <source>
        <dbReference type="Proteomes" id="UP001434883"/>
    </source>
</evidence>
<dbReference type="Proteomes" id="UP001434883">
    <property type="component" value="Unassembled WGS sequence"/>
</dbReference>
<accession>A0ABV0RWQ9</accession>
<proteinExistence type="predicted"/>
<reference evidence="1 2" key="1">
    <citation type="submission" date="2021-06" db="EMBL/GenBank/DDBJ databases">
        <authorList>
            <person name="Palmer J.M."/>
        </authorList>
    </citation>
    <scope>NUCLEOTIDE SEQUENCE [LARGE SCALE GENOMIC DNA]</scope>
    <source>
        <strain evidence="1 2">XC_2019</strain>
        <tissue evidence="1">Muscle</tissue>
    </source>
</reference>
<comment type="caution">
    <text evidence="1">The sequence shown here is derived from an EMBL/GenBank/DDBJ whole genome shotgun (WGS) entry which is preliminary data.</text>
</comment>
<evidence type="ECO:0000313" key="1">
    <source>
        <dbReference type="EMBL" id="MEQ2212091.1"/>
    </source>
</evidence>
<organism evidence="1 2">
    <name type="scientific">Xenoophorus captivus</name>
    <dbReference type="NCBI Taxonomy" id="1517983"/>
    <lineage>
        <taxon>Eukaryota</taxon>
        <taxon>Metazoa</taxon>
        <taxon>Chordata</taxon>
        <taxon>Craniata</taxon>
        <taxon>Vertebrata</taxon>
        <taxon>Euteleostomi</taxon>
        <taxon>Actinopterygii</taxon>
        <taxon>Neopterygii</taxon>
        <taxon>Teleostei</taxon>
        <taxon>Neoteleostei</taxon>
        <taxon>Acanthomorphata</taxon>
        <taxon>Ovalentaria</taxon>
        <taxon>Atherinomorphae</taxon>
        <taxon>Cyprinodontiformes</taxon>
        <taxon>Goodeidae</taxon>
        <taxon>Xenoophorus</taxon>
    </lineage>
</organism>